<organism evidence="11 12">
    <name type="scientific">Gossypium anomalum</name>
    <dbReference type="NCBI Taxonomy" id="47600"/>
    <lineage>
        <taxon>Eukaryota</taxon>
        <taxon>Viridiplantae</taxon>
        <taxon>Streptophyta</taxon>
        <taxon>Embryophyta</taxon>
        <taxon>Tracheophyta</taxon>
        <taxon>Spermatophyta</taxon>
        <taxon>Magnoliopsida</taxon>
        <taxon>eudicotyledons</taxon>
        <taxon>Gunneridae</taxon>
        <taxon>Pentapetalae</taxon>
        <taxon>rosids</taxon>
        <taxon>malvids</taxon>
        <taxon>Malvales</taxon>
        <taxon>Malvaceae</taxon>
        <taxon>Malvoideae</taxon>
        <taxon>Gossypium</taxon>
    </lineage>
</organism>
<feature type="domain" description="Inhibitor I9" evidence="9">
    <location>
        <begin position="61"/>
        <end position="136"/>
    </location>
</feature>
<comment type="similarity">
    <text evidence="1 7">Belongs to the peptidase S8 family.</text>
</comment>
<evidence type="ECO:0000256" key="3">
    <source>
        <dbReference type="ARBA" id="ARBA00022729"/>
    </source>
</evidence>
<comment type="caution">
    <text evidence="11">The sequence shown here is derived from an EMBL/GenBank/DDBJ whole genome shotgun (WGS) entry which is preliminary data.</text>
</comment>
<evidence type="ECO:0000256" key="4">
    <source>
        <dbReference type="ARBA" id="ARBA00022801"/>
    </source>
</evidence>
<dbReference type="Gene3D" id="3.50.30.30">
    <property type="match status" value="1"/>
</dbReference>
<dbReference type="Proteomes" id="UP000701853">
    <property type="component" value="Chromosome 5"/>
</dbReference>
<evidence type="ECO:0008006" key="13">
    <source>
        <dbReference type="Google" id="ProtNLM"/>
    </source>
</evidence>
<dbReference type="Pfam" id="PF00082">
    <property type="entry name" value="Peptidase_S8"/>
    <property type="match status" value="1"/>
</dbReference>
<keyword evidence="3" id="KW-0732">Signal</keyword>
<dbReference type="PANTHER" id="PTHR10795">
    <property type="entry name" value="PROPROTEIN CONVERTASE SUBTILISIN/KEXIN"/>
    <property type="match status" value="1"/>
</dbReference>
<dbReference type="InterPro" id="IPR010259">
    <property type="entry name" value="S8pro/Inhibitor_I9"/>
</dbReference>
<feature type="active site" description="Charge relay system" evidence="6 7">
    <location>
        <position position="171"/>
    </location>
</feature>
<protein>
    <recommendedName>
        <fullName evidence="13">CO(2)-response secreted protease-like</fullName>
    </recommendedName>
</protein>
<evidence type="ECO:0000256" key="6">
    <source>
        <dbReference type="PIRSR" id="PIRSR615500-1"/>
    </source>
</evidence>
<dbReference type="Gene3D" id="3.30.70.80">
    <property type="entry name" value="Peptidase S8 propeptide/proteinase inhibitor I9"/>
    <property type="match status" value="1"/>
</dbReference>
<dbReference type="PROSITE" id="PS00138">
    <property type="entry name" value="SUBTILASE_SER"/>
    <property type="match status" value="1"/>
</dbReference>
<evidence type="ECO:0000259" key="9">
    <source>
        <dbReference type="Pfam" id="PF05922"/>
    </source>
</evidence>
<dbReference type="FunFam" id="3.40.50.200:FF:000006">
    <property type="entry name" value="Subtilisin-like protease SBT1.5"/>
    <property type="match status" value="1"/>
</dbReference>
<dbReference type="InterPro" id="IPR022398">
    <property type="entry name" value="Peptidase_S8_His-AS"/>
</dbReference>
<proteinExistence type="inferred from homology"/>
<dbReference type="InterPro" id="IPR000209">
    <property type="entry name" value="Peptidase_S8/S53_dom"/>
</dbReference>
<feature type="domain" description="Subtilisin-like protease fibronectin type-III" evidence="10">
    <location>
        <begin position="718"/>
        <end position="820"/>
    </location>
</feature>
<evidence type="ECO:0000313" key="11">
    <source>
        <dbReference type="EMBL" id="KAG8494295.1"/>
    </source>
</evidence>
<dbReference type="InterPro" id="IPR037045">
    <property type="entry name" value="S8pro/Inhibitor_I9_sf"/>
</dbReference>
<feature type="active site" description="Charge relay system" evidence="6 7">
    <location>
        <position position="234"/>
    </location>
</feature>
<dbReference type="InterPro" id="IPR041469">
    <property type="entry name" value="Subtilisin-like_FN3"/>
</dbReference>
<dbReference type="Pfam" id="PF05922">
    <property type="entry name" value="Inhibitor_I9"/>
    <property type="match status" value="1"/>
</dbReference>
<keyword evidence="2 7" id="KW-0645">Protease</keyword>
<evidence type="ECO:0000259" key="8">
    <source>
        <dbReference type="Pfam" id="PF00082"/>
    </source>
</evidence>
<dbReference type="EMBL" id="JAHUZN010000005">
    <property type="protein sequence ID" value="KAG8494295.1"/>
    <property type="molecule type" value="Genomic_DNA"/>
</dbReference>
<reference evidence="11 12" key="1">
    <citation type="journal article" date="2021" name="bioRxiv">
        <title>The Gossypium anomalum genome as a resource for cotton improvement and evolutionary analysis of hybrid incompatibility.</title>
        <authorList>
            <person name="Grover C.E."/>
            <person name="Yuan D."/>
            <person name="Arick M.A."/>
            <person name="Miller E.R."/>
            <person name="Hu G."/>
            <person name="Peterson D.G."/>
            <person name="Wendel J.F."/>
            <person name="Udall J.A."/>
        </authorList>
    </citation>
    <scope>NUCLEOTIDE SEQUENCE [LARGE SCALE GENOMIC DNA]</scope>
    <source>
        <strain evidence="11">JFW-Udall</strain>
        <tissue evidence="11">Leaf</tissue>
    </source>
</reference>
<accession>A0A8J5Z4C8</accession>
<evidence type="ECO:0000313" key="12">
    <source>
        <dbReference type="Proteomes" id="UP000701853"/>
    </source>
</evidence>
<dbReference type="PRINTS" id="PR00723">
    <property type="entry name" value="SUBTILISIN"/>
</dbReference>
<feature type="active site" description="Charge relay system" evidence="6 7">
    <location>
        <position position="600"/>
    </location>
</feature>
<evidence type="ECO:0000256" key="5">
    <source>
        <dbReference type="ARBA" id="ARBA00022825"/>
    </source>
</evidence>
<dbReference type="PROSITE" id="PS51892">
    <property type="entry name" value="SUBTILASE"/>
    <property type="match status" value="1"/>
</dbReference>
<dbReference type="InterPro" id="IPR045051">
    <property type="entry name" value="SBT"/>
</dbReference>
<dbReference type="GO" id="GO:0004252">
    <property type="term" value="F:serine-type endopeptidase activity"/>
    <property type="evidence" value="ECO:0007669"/>
    <property type="project" value="UniProtKB-UniRule"/>
</dbReference>
<evidence type="ECO:0000256" key="7">
    <source>
        <dbReference type="PROSITE-ProRule" id="PRU01240"/>
    </source>
</evidence>
<dbReference type="AlphaFoldDB" id="A0A8J5Z4C8"/>
<dbReference type="OrthoDB" id="10256524at2759"/>
<evidence type="ECO:0000259" key="10">
    <source>
        <dbReference type="Pfam" id="PF17766"/>
    </source>
</evidence>
<dbReference type="CDD" id="cd02120">
    <property type="entry name" value="PA_subtilisin_like"/>
    <property type="match status" value="1"/>
</dbReference>
<gene>
    <name evidence="11" type="ORF">CXB51_011625</name>
</gene>
<dbReference type="PROSITE" id="PS00137">
    <property type="entry name" value="SUBTILASE_HIS"/>
    <property type="match status" value="1"/>
</dbReference>
<dbReference type="GO" id="GO:0006508">
    <property type="term" value="P:proteolysis"/>
    <property type="evidence" value="ECO:0007669"/>
    <property type="project" value="UniProtKB-KW"/>
</dbReference>
<keyword evidence="12" id="KW-1185">Reference proteome</keyword>
<keyword evidence="5 7" id="KW-0720">Serine protease</keyword>
<dbReference type="Gene3D" id="2.60.40.2310">
    <property type="match status" value="1"/>
</dbReference>
<sequence>MAPGPCLPPHFGWIKLFADSKFSVDNTMKPLITFIFSLTSFFFCVSLFPEPGAAAAHNDGVYIVYMGAPASLKGSLKDDHAQLLDSLLKRKQDALMHNYKNGFSGFAAHLSAEEARSIAEKPGVVSVFPDPVLQLHTTRSWDFLKYETSVMIESNPSSDSNSMDAIIGILDTGIWPESESFNDETMGPIPLRWNGTCANGQDSSTFNCNKKIIGARSYGAGEIKSRTPRDMMGHGTHVASTAAGVEVKDVSYYGLAAGAAKGGSPGSRLAIYQVFSSQNGSHGSTVLAAFDDAIADGVDVLSLSFGSSSFLEQEFINDPIALGAFHAVQNGITVVCSAGNDGPNPGSVVNSAPWILTVAASTIDRVFESDVFLGNNKVIKGTGINFANIQNSPVYPIIYAKSAKKSGVEENATRNCEPNSMDQEIIKGKIVVCDNEDSLYPQINKQDEVKKLGGIGVILIDDELRGVAFNFGTFPMTVISSKDGAKVLSYINSTKNPVATILPTTAPTNYKPAPTIAYFSSRGPSTIPKNILKANPSVLFHSTLFLPKLILIKLYQMGCMSQPDIAAPGVNILAAWIGNDTVQTLKGKDPPLYNVLSGTSMACPHVSGIAAAVKSRNPTWSPSAIRSAIMTTAAQTNNMKAPITTEKGTAATPYDFGAGEVSTTGPLQPGLVYETTAIDYLNFLCYHGYNIATIKIMANSIPDGFTCPEESSIDLISNINYPSIAISNFDEKAGRRVNRTLTNVSGNAKMEDAKTVYNISIDAPAGLDVQVVPDKLHFIKFDEKSSYQVNFSAANPLKKDVFGSITWSNGKYKVRSTFAISSKSGSVALDKK</sequence>
<dbReference type="Gene3D" id="3.40.50.200">
    <property type="entry name" value="Peptidase S8/S53 domain"/>
    <property type="match status" value="1"/>
</dbReference>
<dbReference type="InterPro" id="IPR023828">
    <property type="entry name" value="Peptidase_S8_Ser-AS"/>
</dbReference>
<dbReference type="FunFam" id="3.50.30.30:FF:000005">
    <property type="entry name" value="subtilisin-like protease SBT1.5"/>
    <property type="match status" value="1"/>
</dbReference>
<dbReference type="InterPro" id="IPR036852">
    <property type="entry name" value="Peptidase_S8/S53_dom_sf"/>
</dbReference>
<keyword evidence="4 7" id="KW-0378">Hydrolase</keyword>
<dbReference type="InterPro" id="IPR015500">
    <property type="entry name" value="Peptidase_S8_subtilisin-rel"/>
</dbReference>
<dbReference type="Pfam" id="PF17766">
    <property type="entry name" value="fn3_6"/>
    <property type="match status" value="1"/>
</dbReference>
<evidence type="ECO:0000256" key="1">
    <source>
        <dbReference type="ARBA" id="ARBA00011073"/>
    </source>
</evidence>
<name>A0A8J5Z4C8_9ROSI</name>
<dbReference type="SUPFAM" id="SSF52743">
    <property type="entry name" value="Subtilisin-like"/>
    <property type="match status" value="1"/>
</dbReference>
<evidence type="ECO:0000256" key="2">
    <source>
        <dbReference type="ARBA" id="ARBA00022670"/>
    </source>
</evidence>
<feature type="domain" description="Peptidase S8/S53" evidence="8">
    <location>
        <begin position="165"/>
        <end position="659"/>
    </location>
</feature>